<evidence type="ECO:0000256" key="3">
    <source>
        <dbReference type="ARBA" id="ARBA00023274"/>
    </source>
</evidence>
<dbReference type="Proteomes" id="UP001221142">
    <property type="component" value="Unassembled WGS sequence"/>
</dbReference>
<evidence type="ECO:0000313" key="6">
    <source>
        <dbReference type="EMBL" id="KAJ7638241.1"/>
    </source>
</evidence>
<dbReference type="Pfam" id="PF00177">
    <property type="entry name" value="Ribosomal_S7"/>
    <property type="match status" value="1"/>
</dbReference>
<feature type="region of interest" description="Disordered" evidence="4">
    <location>
        <begin position="1"/>
        <end position="45"/>
    </location>
</feature>
<dbReference type="SUPFAM" id="SSF47973">
    <property type="entry name" value="Ribosomal protein S7"/>
    <property type="match status" value="1"/>
</dbReference>
<evidence type="ECO:0000259" key="5">
    <source>
        <dbReference type="Pfam" id="PF00177"/>
    </source>
</evidence>
<dbReference type="GO" id="GO:0006412">
    <property type="term" value="P:translation"/>
    <property type="evidence" value="ECO:0007669"/>
    <property type="project" value="InterPro"/>
</dbReference>
<dbReference type="AlphaFoldDB" id="A0AAD7C3K2"/>
<dbReference type="EMBL" id="JARKIF010000005">
    <property type="protein sequence ID" value="KAJ7638241.1"/>
    <property type="molecule type" value="Genomic_DNA"/>
</dbReference>
<protein>
    <submittedName>
        <fullName evidence="6">Ribosomal protein S7</fullName>
    </submittedName>
</protein>
<proteinExistence type="inferred from homology"/>
<reference evidence="6" key="1">
    <citation type="submission" date="2023-03" db="EMBL/GenBank/DDBJ databases">
        <title>Massive genome expansion in bonnet fungi (Mycena s.s.) driven by repeated elements and novel gene families across ecological guilds.</title>
        <authorList>
            <consortium name="Lawrence Berkeley National Laboratory"/>
            <person name="Harder C.B."/>
            <person name="Miyauchi S."/>
            <person name="Viragh M."/>
            <person name="Kuo A."/>
            <person name="Thoen E."/>
            <person name="Andreopoulos B."/>
            <person name="Lu D."/>
            <person name="Skrede I."/>
            <person name="Drula E."/>
            <person name="Henrissat B."/>
            <person name="Morin E."/>
            <person name="Kohler A."/>
            <person name="Barry K."/>
            <person name="LaButti K."/>
            <person name="Morin E."/>
            <person name="Salamov A."/>
            <person name="Lipzen A."/>
            <person name="Mereny Z."/>
            <person name="Hegedus B."/>
            <person name="Baldrian P."/>
            <person name="Stursova M."/>
            <person name="Weitz H."/>
            <person name="Taylor A."/>
            <person name="Grigoriev I.V."/>
            <person name="Nagy L.G."/>
            <person name="Martin F."/>
            <person name="Kauserud H."/>
        </authorList>
    </citation>
    <scope>NUCLEOTIDE SEQUENCE</scope>
    <source>
        <strain evidence="6">9284</strain>
    </source>
</reference>
<organism evidence="6 7">
    <name type="scientific">Roridomyces roridus</name>
    <dbReference type="NCBI Taxonomy" id="1738132"/>
    <lineage>
        <taxon>Eukaryota</taxon>
        <taxon>Fungi</taxon>
        <taxon>Dikarya</taxon>
        <taxon>Basidiomycota</taxon>
        <taxon>Agaricomycotina</taxon>
        <taxon>Agaricomycetes</taxon>
        <taxon>Agaricomycetidae</taxon>
        <taxon>Agaricales</taxon>
        <taxon>Marasmiineae</taxon>
        <taxon>Mycenaceae</taxon>
        <taxon>Roridomyces</taxon>
    </lineage>
</organism>
<keyword evidence="7" id="KW-1185">Reference proteome</keyword>
<dbReference type="GO" id="GO:0005840">
    <property type="term" value="C:ribosome"/>
    <property type="evidence" value="ECO:0007669"/>
    <property type="project" value="UniProtKB-KW"/>
</dbReference>
<name>A0AAD7C3K2_9AGAR</name>
<dbReference type="CDD" id="cd14868">
    <property type="entry name" value="uS7_Mitochondria_Fungi"/>
    <property type="match status" value="1"/>
</dbReference>
<comment type="similarity">
    <text evidence="1">Belongs to the universal ribosomal protein uS7 family.</text>
</comment>
<gene>
    <name evidence="6" type="ORF">FB45DRAFT_1023043</name>
</gene>
<feature type="compositionally biased region" description="Basic and acidic residues" evidence="4">
    <location>
        <begin position="1"/>
        <end position="12"/>
    </location>
</feature>
<sequence>MSMRADGARADVFDLPPPPPKHYMELPPPGSYRRGPKHEPLINIPPPEDPLLSFLSSMIMKHGERAKARRRVAQTLLHIHAFTRAPPMPILREAVLLSSPAVRVRSKTVGARVVHTPFALTEKQRTRSGIEWLLEASKSRPGRTLEERLARQMIDVLQRTFTARGEDKPDYAGVLQIKQKAHEFAMVNRGTVRVDPAEQRAFSANQGDS</sequence>
<keyword evidence="2 6" id="KW-0689">Ribosomal protein</keyword>
<dbReference type="InterPro" id="IPR000235">
    <property type="entry name" value="Ribosomal_uS7"/>
</dbReference>
<evidence type="ECO:0000256" key="2">
    <source>
        <dbReference type="ARBA" id="ARBA00022980"/>
    </source>
</evidence>
<dbReference type="InterPro" id="IPR036823">
    <property type="entry name" value="Ribosomal_uS7_dom_sf"/>
</dbReference>
<feature type="compositionally biased region" description="Pro residues" evidence="4">
    <location>
        <begin position="15"/>
        <end position="30"/>
    </location>
</feature>
<evidence type="ECO:0000256" key="4">
    <source>
        <dbReference type="SAM" id="MobiDB-lite"/>
    </source>
</evidence>
<dbReference type="Gene3D" id="1.10.455.10">
    <property type="entry name" value="Ribosomal protein S7 domain"/>
    <property type="match status" value="1"/>
</dbReference>
<dbReference type="InterPro" id="IPR047988">
    <property type="entry name" value="Ribosomal_uS7m_fungi"/>
</dbReference>
<evidence type="ECO:0000313" key="7">
    <source>
        <dbReference type="Proteomes" id="UP001221142"/>
    </source>
</evidence>
<evidence type="ECO:0000256" key="1">
    <source>
        <dbReference type="ARBA" id="ARBA00007151"/>
    </source>
</evidence>
<keyword evidence="3" id="KW-0687">Ribonucleoprotein</keyword>
<feature type="domain" description="Small ribosomal subunit protein uS7" evidence="5">
    <location>
        <begin position="47"/>
        <end position="160"/>
    </location>
</feature>
<dbReference type="PANTHER" id="PTHR11205">
    <property type="entry name" value="RIBOSOMAL PROTEIN S7"/>
    <property type="match status" value="1"/>
</dbReference>
<accession>A0AAD7C3K2</accession>
<dbReference type="InterPro" id="IPR023798">
    <property type="entry name" value="Ribosomal_uS7_dom"/>
</dbReference>
<dbReference type="GO" id="GO:1990904">
    <property type="term" value="C:ribonucleoprotein complex"/>
    <property type="evidence" value="ECO:0007669"/>
    <property type="project" value="UniProtKB-KW"/>
</dbReference>
<comment type="caution">
    <text evidence="6">The sequence shown here is derived from an EMBL/GenBank/DDBJ whole genome shotgun (WGS) entry which is preliminary data.</text>
</comment>